<dbReference type="EMBL" id="JAHQIW010004405">
    <property type="protein sequence ID" value="KAJ1362244.1"/>
    <property type="molecule type" value="Genomic_DNA"/>
</dbReference>
<dbReference type="Proteomes" id="UP001196413">
    <property type="component" value="Unassembled WGS sequence"/>
</dbReference>
<sequence length="75" mass="8296">MNETGTDIQGKLLMDEPLNEWLLLPICASIPHDTSPDSGARKGFPGHSIHREAMTRSMVFKAENEHDVSSGFTSR</sequence>
<proteinExistence type="predicted"/>
<protein>
    <submittedName>
        <fullName evidence="1">Uncharacterized protein</fullName>
    </submittedName>
</protein>
<evidence type="ECO:0000313" key="2">
    <source>
        <dbReference type="Proteomes" id="UP001196413"/>
    </source>
</evidence>
<dbReference type="AlphaFoldDB" id="A0AAD5QUQ1"/>
<keyword evidence="2" id="KW-1185">Reference proteome</keyword>
<comment type="caution">
    <text evidence="1">The sequence shown here is derived from an EMBL/GenBank/DDBJ whole genome shotgun (WGS) entry which is preliminary data.</text>
</comment>
<accession>A0AAD5QUQ1</accession>
<evidence type="ECO:0000313" key="1">
    <source>
        <dbReference type="EMBL" id="KAJ1362244.1"/>
    </source>
</evidence>
<reference evidence="1" key="1">
    <citation type="submission" date="2021-06" db="EMBL/GenBank/DDBJ databases">
        <title>Parelaphostrongylus tenuis whole genome reference sequence.</title>
        <authorList>
            <person name="Garwood T.J."/>
            <person name="Larsen P.A."/>
            <person name="Fountain-Jones N.M."/>
            <person name="Garbe J.R."/>
            <person name="Macchietto M.G."/>
            <person name="Kania S.A."/>
            <person name="Gerhold R.W."/>
            <person name="Richards J.E."/>
            <person name="Wolf T.M."/>
        </authorList>
    </citation>
    <scope>NUCLEOTIDE SEQUENCE</scope>
    <source>
        <strain evidence="1">MNPRO001-30</strain>
        <tissue evidence="1">Meninges</tissue>
    </source>
</reference>
<name>A0AAD5QUQ1_PARTN</name>
<gene>
    <name evidence="1" type="ORF">KIN20_021742</name>
</gene>
<organism evidence="1 2">
    <name type="scientific">Parelaphostrongylus tenuis</name>
    <name type="common">Meningeal worm</name>
    <dbReference type="NCBI Taxonomy" id="148309"/>
    <lineage>
        <taxon>Eukaryota</taxon>
        <taxon>Metazoa</taxon>
        <taxon>Ecdysozoa</taxon>
        <taxon>Nematoda</taxon>
        <taxon>Chromadorea</taxon>
        <taxon>Rhabditida</taxon>
        <taxon>Rhabditina</taxon>
        <taxon>Rhabditomorpha</taxon>
        <taxon>Strongyloidea</taxon>
        <taxon>Metastrongylidae</taxon>
        <taxon>Parelaphostrongylus</taxon>
    </lineage>
</organism>